<evidence type="ECO:0000256" key="1">
    <source>
        <dbReference type="SAM" id="SignalP"/>
    </source>
</evidence>
<feature type="signal peptide" evidence="1">
    <location>
        <begin position="1"/>
        <end position="21"/>
    </location>
</feature>
<keyword evidence="3" id="KW-1185">Reference proteome</keyword>
<organism evidence="2 3">
    <name type="scientific">Botrytis deweyae</name>
    <dbReference type="NCBI Taxonomy" id="2478750"/>
    <lineage>
        <taxon>Eukaryota</taxon>
        <taxon>Fungi</taxon>
        <taxon>Dikarya</taxon>
        <taxon>Ascomycota</taxon>
        <taxon>Pezizomycotina</taxon>
        <taxon>Leotiomycetes</taxon>
        <taxon>Helotiales</taxon>
        <taxon>Sclerotiniaceae</taxon>
        <taxon>Botrytis</taxon>
    </lineage>
</organism>
<accession>A0ABQ7IYN1</accession>
<feature type="chain" id="PRO_5045828235" evidence="1">
    <location>
        <begin position="22"/>
        <end position="208"/>
    </location>
</feature>
<gene>
    <name evidence="2" type="ORF">EAE98_001630</name>
</gene>
<comment type="caution">
    <text evidence="2">The sequence shown here is derived from an EMBL/GenBank/DDBJ whole genome shotgun (WGS) entry which is preliminary data.</text>
</comment>
<keyword evidence="1" id="KW-0732">Signal</keyword>
<sequence length="208" mass="23440">MGSVLLQSKSLFLWFSMQACGVTQLFSKAGLSGTRRLHPFLRGDTTTISISGSYHPPSDEGDISGKEITWGCIRDQDGNLQYPTMTSKPVDGVEWTRGILNDLTFPQPTDHNGFDVGEMAVLFLDADCHIPMERIIQKAINHVLSVRLPCRVLSRESGSDDDLERYRLVTLTGTLKHKYSNENLRTWDEYMDGEKCGMKFGNEESWET</sequence>
<evidence type="ECO:0000313" key="2">
    <source>
        <dbReference type="EMBL" id="KAF7937316.1"/>
    </source>
</evidence>
<evidence type="ECO:0000313" key="3">
    <source>
        <dbReference type="Proteomes" id="UP000783213"/>
    </source>
</evidence>
<reference evidence="2 3" key="1">
    <citation type="journal article" date="2020" name="Genome Biol. Evol.">
        <title>Comparative genomics of Sclerotiniaceae.</title>
        <authorList>
            <person name="Valero Jimenez C.A."/>
            <person name="Steentjes M."/>
            <person name="Scholten O.E."/>
            <person name="Van Kan J.A.L."/>
        </authorList>
    </citation>
    <scope>NUCLEOTIDE SEQUENCE [LARGE SCALE GENOMIC DNA]</scope>
    <source>
        <strain evidence="2 3">B1</strain>
    </source>
</reference>
<dbReference type="RefSeq" id="XP_038814234.1">
    <property type="nucleotide sequence ID" value="XM_038949249.1"/>
</dbReference>
<dbReference type="GeneID" id="62228404"/>
<name>A0ABQ7IYN1_9HELO</name>
<proteinExistence type="predicted"/>
<dbReference type="EMBL" id="RCSX01000003">
    <property type="protein sequence ID" value="KAF7937316.1"/>
    <property type="molecule type" value="Genomic_DNA"/>
</dbReference>
<protein>
    <submittedName>
        <fullName evidence="2">Uncharacterized protein</fullName>
    </submittedName>
</protein>
<dbReference type="Proteomes" id="UP000783213">
    <property type="component" value="Unassembled WGS sequence"/>
</dbReference>